<sequence length="209" mass="22451">MTASVAGLPDLGADEAAGLAREELSDPLYRRDEPSLVEWLWERGRDFLSDLAGRVGDALPGGWLTLVGVLAVVLAVGVFVFFYVGPAQRRARLARASVDPVSTPADHRARAERLAAAGRHGEALRERMRAIAADLEERTVVDPRPGRTAHELAAAAAAALPEHADALAAAARLFDDVWYGGRTAGPGDYRSVADLDERLRRSRPAEVAR</sequence>
<name>A0A2T0QC36_9ACTN</name>
<proteinExistence type="predicted"/>
<dbReference type="AlphaFoldDB" id="A0A2T0QC36"/>
<comment type="caution">
    <text evidence="3">The sequence shown here is derived from an EMBL/GenBank/DDBJ whole genome shotgun (WGS) entry which is preliminary data.</text>
</comment>
<keyword evidence="1" id="KW-0812">Transmembrane</keyword>
<feature type="transmembrane region" description="Helical" evidence="1">
    <location>
        <begin position="63"/>
        <end position="85"/>
    </location>
</feature>
<keyword evidence="1" id="KW-0472">Membrane</keyword>
<accession>A0A2T0QC36</accession>
<dbReference type="Pfam" id="PF13559">
    <property type="entry name" value="DUF4129"/>
    <property type="match status" value="1"/>
</dbReference>
<dbReference type="EMBL" id="PVZC01000001">
    <property type="protein sequence ID" value="PRY01514.1"/>
    <property type="molecule type" value="Genomic_DNA"/>
</dbReference>
<evidence type="ECO:0000259" key="2">
    <source>
        <dbReference type="Pfam" id="PF13559"/>
    </source>
</evidence>
<gene>
    <name evidence="3" type="ORF">CLV72_10196</name>
</gene>
<dbReference type="RefSeq" id="WP_245929783.1">
    <property type="nucleotide sequence ID" value="NZ_PVZC01000001.1"/>
</dbReference>
<dbReference type="InterPro" id="IPR025403">
    <property type="entry name" value="TgpA-like_C"/>
</dbReference>
<keyword evidence="4" id="KW-1185">Reference proteome</keyword>
<evidence type="ECO:0000256" key="1">
    <source>
        <dbReference type="SAM" id="Phobius"/>
    </source>
</evidence>
<organism evidence="3 4">
    <name type="scientific">Allonocardiopsis opalescens</name>
    <dbReference type="NCBI Taxonomy" id="1144618"/>
    <lineage>
        <taxon>Bacteria</taxon>
        <taxon>Bacillati</taxon>
        <taxon>Actinomycetota</taxon>
        <taxon>Actinomycetes</taxon>
        <taxon>Streptosporangiales</taxon>
        <taxon>Allonocardiopsis</taxon>
    </lineage>
</organism>
<keyword evidence="1" id="KW-1133">Transmembrane helix</keyword>
<protein>
    <submittedName>
        <fullName evidence="3">Uncharacterized protein DUF4129</fullName>
    </submittedName>
</protein>
<reference evidence="3 4" key="1">
    <citation type="submission" date="2018-03" db="EMBL/GenBank/DDBJ databases">
        <title>Genomic Encyclopedia of Archaeal and Bacterial Type Strains, Phase II (KMG-II): from individual species to whole genera.</title>
        <authorList>
            <person name="Goeker M."/>
        </authorList>
    </citation>
    <scope>NUCLEOTIDE SEQUENCE [LARGE SCALE GENOMIC DNA]</scope>
    <source>
        <strain evidence="3 4">DSM 45601</strain>
    </source>
</reference>
<feature type="domain" description="Protein-glutamine gamma-glutamyltransferase-like C-terminal" evidence="2">
    <location>
        <begin position="128"/>
        <end position="197"/>
    </location>
</feature>
<evidence type="ECO:0000313" key="3">
    <source>
        <dbReference type="EMBL" id="PRY01514.1"/>
    </source>
</evidence>
<evidence type="ECO:0000313" key="4">
    <source>
        <dbReference type="Proteomes" id="UP000237846"/>
    </source>
</evidence>
<dbReference type="Proteomes" id="UP000237846">
    <property type="component" value="Unassembled WGS sequence"/>
</dbReference>